<dbReference type="SMR" id="B4LQU1"/>
<dbReference type="SUPFAM" id="SSF48239">
    <property type="entry name" value="Terpenoid cyclases/Protein prenyltransferases"/>
    <property type="match status" value="1"/>
</dbReference>
<dbReference type="InterPro" id="IPR011626">
    <property type="entry name" value="Alpha-macroglobulin_TED"/>
</dbReference>
<dbReference type="InParanoid" id="B4LQU1"/>
<dbReference type="PANTHER" id="PTHR11412">
    <property type="entry name" value="MACROGLOBULIN / COMPLEMENT"/>
    <property type="match status" value="1"/>
</dbReference>
<dbReference type="InterPro" id="IPR050473">
    <property type="entry name" value="A2M/Complement_sys"/>
</dbReference>
<evidence type="ECO:0000313" key="5">
    <source>
        <dbReference type="Proteomes" id="UP000008792"/>
    </source>
</evidence>
<evidence type="ECO:0000259" key="3">
    <source>
        <dbReference type="Pfam" id="PF07678"/>
    </source>
</evidence>
<name>B4LQU1_DROVI</name>
<dbReference type="PhylomeDB" id="B4LQU1"/>
<dbReference type="GO" id="GO:0005615">
    <property type="term" value="C:extracellular space"/>
    <property type="evidence" value="ECO:0007669"/>
    <property type="project" value="InterPro"/>
</dbReference>
<keyword evidence="2" id="KW-0882">Thioester bond</keyword>
<evidence type="ECO:0000313" key="4">
    <source>
        <dbReference type="EMBL" id="EDW63475.1"/>
    </source>
</evidence>
<dbReference type="Gene3D" id="2.60.40.10">
    <property type="entry name" value="Immunoglobulins"/>
    <property type="match status" value="1"/>
</dbReference>
<proteinExistence type="predicted"/>
<feature type="domain" description="Alpha-macroglobulin-like TED" evidence="3">
    <location>
        <begin position="180"/>
        <end position="296"/>
    </location>
</feature>
<dbReference type="InterPro" id="IPR008930">
    <property type="entry name" value="Terpenoid_cyclase/PrenylTrfase"/>
</dbReference>
<gene>
    <name evidence="4" type="primary">Dvir\GJ12892</name>
    <name evidence="4" type="ORF">Dvir_GJ12892</name>
</gene>
<dbReference type="HOGENOM" id="CLU_482581_0_0_1"/>
<keyword evidence="1" id="KW-0732">Signal</keyword>
<dbReference type="EMBL" id="CH940649">
    <property type="protein sequence ID" value="EDW63475.1"/>
    <property type="molecule type" value="Genomic_DNA"/>
</dbReference>
<sequence>MPMPETFINIKSKKLLFMSLSVPYSIQIDEVLQLVLYCYNNYEERLKVSFEIMQDDKHYQVLDNDGKPLPDGARQQVAISSNKTGEVKFKLRARQPGTLNVTITSMSDIGTDSIVRKIKVRQDPQLLSGQVMTYHKLSLRESKAEGTLEFSHQPTAEGIKCFVSSQSIAAMPQTVNLFDPTDNGEQLISKLMSIYYLWKYYFDDKTLSQSYRQFLEDLLTDGFQSLMRLRRRDGGYRYILGIQPDCSSTWLTAFAVQLFYLLQSSPISFETRLLMQSEKFLLRRKGDSGQFEEFCITPGRRSIQPLELNIEILKVLRFSNSLLNFQNALDWVNAQMEAEPDYYMQAKRGLNITEWIQPKIATNASWIEQRRELETAGRVLLANLRRKRIEQQSDIFSWLLAQIFQKAKYENCYECSVAQQALYDYIQTQPIEIPKLNVLIWEDPSKKLKININDQNQWQENLMLLKTQSKNISFRAQGIGQVFLRCAYDYKLDNLEVQNPKALRYYLSVRVSKEEKVKVRFCVQRFSRERQDFVGSNLELQLPSGYVMDQEHLAKNMSSNDFVST</sequence>
<accession>B4LQU1</accession>
<dbReference type="AlphaFoldDB" id="B4LQU1"/>
<dbReference type="PANTHER" id="PTHR11412:SF136">
    <property type="entry name" value="CD109 ANTIGEN"/>
    <property type="match status" value="1"/>
</dbReference>
<dbReference type="Gene3D" id="1.50.10.20">
    <property type="match status" value="1"/>
</dbReference>
<dbReference type="InterPro" id="IPR013783">
    <property type="entry name" value="Ig-like_fold"/>
</dbReference>
<dbReference type="eggNOG" id="KOG1366">
    <property type="taxonomic scope" value="Eukaryota"/>
</dbReference>
<dbReference type="Pfam" id="PF07678">
    <property type="entry name" value="TED_complement"/>
    <property type="match status" value="1"/>
</dbReference>
<evidence type="ECO:0000256" key="1">
    <source>
        <dbReference type="ARBA" id="ARBA00022729"/>
    </source>
</evidence>
<reference evidence="4 5" key="1">
    <citation type="journal article" date="2007" name="Nature">
        <title>Evolution of genes and genomes on the Drosophila phylogeny.</title>
        <authorList>
            <consortium name="Drosophila 12 Genomes Consortium"/>
            <person name="Clark A.G."/>
            <person name="Eisen M.B."/>
            <person name="Smith D.R."/>
            <person name="Bergman C.M."/>
            <person name="Oliver B."/>
            <person name="Markow T.A."/>
            <person name="Kaufman T.C."/>
            <person name="Kellis M."/>
            <person name="Gelbart W."/>
            <person name="Iyer V.N."/>
            <person name="Pollard D.A."/>
            <person name="Sackton T.B."/>
            <person name="Larracuente A.M."/>
            <person name="Singh N.D."/>
            <person name="Abad J.P."/>
            <person name="Abt D.N."/>
            <person name="Adryan B."/>
            <person name="Aguade M."/>
            <person name="Akashi H."/>
            <person name="Anderson W.W."/>
            <person name="Aquadro C.F."/>
            <person name="Ardell D.H."/>
            <person name="Arguello R."/>
            <person name="Artieri C.G."/>
            <person name="Barbash D.A."/>
            <person name="Barker D."/>
            <person name="Barsanti P."/>
            <person name="Batterham P."/>
            <person name="Batzoglou S."/>
            <person name="Begun D."/>
            <person name="Bhutkar A."/>
            <person name="Blanco E."/>
            <person name="Bosak S.A."/>
            <person name="Bradley R.K."/>
            <person name="Brand A.D."/>
            <person name="Brent M.R."/>
            <person name="Brooks A.N."/>
            <person name="Brown R.H."/>
            <person name="Butlin R.K."/>
            <person name="Caggese C."/>
            <person name="Calvi B.R."/>
            <person name="Bernardo de Carvalho A."/>
            <person name="Caspi A."/>
            <person name="Castrezana S."/>
            <person name="Celniker S.E."/>
            <person name="Chang J.L."/>
            <person name="Chapple C."/>
            <person name="Chatterji S."/>
            <person name="Chinwalla A."/>
            <person name="Civetta A."/>
            <person name="Clifton S.W."/>
            <person name="Comeron J.M."/>
            <person name="Costello J.C."/>
            <person name="Coyne J.A."/>
            <person name="Daub J."/>
            <person name="David R.G."/>
            <person name="Delcher A.L."/>
            <person name="Delehaunty K."/>
            <person name="Do C.B."/>
            <person name="Ebling H."/>
            <person name="Edwards K."/>
            <person name="Eickbush T."/>
            <person name="Evans J.D."/>
            <person name="Filipski A."/>
            <person name="Findeiss S."/>
            <person name="Freyhult E."/>
            <person name="Fulton L."/>
            <person name="Fulton R."/>
            <person name="Garcia A.C."/>
            <person name="Gardiner A."/>
            <person name="Garfield D.A."/>
            <person name="Garvin B.E."/>
            <person name="Gibson G."/>
            <person name="Gilbert D."/>
            <person name="Gnerre S."/>
            <person name="Godfrey J."/>
            <person name="Good R."/>
            <person name="Gotea V."/>
            <person name="Gravely B."/>
            <person name="Greenberg A.J."/>
            <person name="Griffiths-Jones S."/>
            <person name="Gross S."/>
            <person name="Guigo R."/>
            <person name="Gustafson E.A."/>
            <person name="Haerty W."/>
            <person name="Hahn M.W."/>
            <person name="Halligan D.L."/>
            <person name="Halpern A.L."/>
            <person name="Halter G.M."/>
            <person name="Han M.V."/>
            <person name="Heger A."/>
            <person name="Hillier L."/>
            <person name="Hinrichs A.S."/>
            <person name="Holmes I."/>
            <person name="Hoskins R.A."/>
            <person name="Hubisz M.J."/>
            <person name="Hultmark D."/>
            <person name="Huntley M.A."/>
            <person name="Jaffe D.B."/>
            <person name="Jagadeeshan S."/>
            <person name="Jeck W.R."/>
            <person name="Johnson J."/>
            <person name="Jones C.D."/>
            <person name="Jordan W.C."/>
            <person name="Karpen G.H."/>
            <person name="Kataoka E."/>
            <person name="Keightley P.D."/>
            <person name="Kheradpour P."/>
            <person name="Kirkness E.F."/>
            <person name="Koerich L.B."/>
            <person name="Kristiansen K."/>
            <person name="Kudrna D."/>
            <person name="Kulathinal R.J."/>
            <person name="Kumar S."/>
            <person name="Kwok R."/>
            <person name="Lander E."/>
            <person name="Langley C.H."/>
            <person name="Lapoint R."/>
            <person name="Lazzaro B.P."/>
            <person name="Lee S.J."/>
            <person name="Levesque L."/>
            <person name="Li R."/>
            <person name="Lin C.F."/>
            <person name="Lin M.F."/>
            <person name="Lindblad-Toh K."/>
            <person name="Llopart A."/>
            <person name="Long M."/>
            <person name="Low L."/>
            <person name="Lozovsky E."/>
            <person name="Lu J."/>
            <person name="Luo M."/>
            <person name="Machado C.A."/>
            <person name="Makalowski W."/>
            <person name="Marzo M."/>
            <person name="Matsuda M."/>
            <person name="Matzkin L."/>
            <person name="McAllister B."/>
            <person name="McBride C.S."/>
            <person name="McKernan B."/>
            <person name="McKernan K."/>
            <person name="Mendez-Lago M."/>
            <person name="Minx P."/>
            <person name="Mollenhauer M.U."/>
            <person name="Montooth K."/>
            <person name="Mount S.M."/>
            <person name="Mu X."/>
            <person name="Myers E."/>
            <person name="Negre B."/>
            <person name="Newfeld S."/>
            <person name="Nielsen R."/>
            <person name="Noor M.A."/>
            <person name="O'Grady P."/>
            <person name="Pachter L."/>
            <person name="Papaceit M."/>
            <person name="Parisi M.J."/>
            <person name="Parisi M."/>
            <person name="Parts L."/>
            <person name="Pedersen J.S."/>
            <person name="Pesole G."/>
            <person name="Phillippy A.M."/>
            <person name="Ponting C.P."/>
            <person name="Pop M."/>
            <person name="Porcelli D."/>
            <person name="Powell J.R."/>
            <person name="Prohaska S."/>
            <person name="Pruitt K."/>
            <person name="Puig M."/>
            <person name="Quesneville H."/>
            <person name="Ram K.R."/>
            <person name="Rand D."/>
            <person name="Rasmussen M.D."/>
            <person name="Reed L.K."/>
            <person name="Reenan R."/>
            <person name="Reily A."/>
            <person name="Remington K.A."/>
            <person name="Rieger T.T."/>
            <person name="Ritchie M.G."/>
            <person name="Robin C."/>
            <person name="Rogers Y.H."/>
            <person name="Rohde C."/>
            <person name="Rozas J."/>
            <person name="Rubenfield M.J."/>
            <person name="Ruiz A."/>
            <person name="Russo S."/>
            <person name="Salzberg S.L."/>
            <person name="Sanchez-Gracia A."/>
            <person name="Saranga D.J."/>
            <person name="Sato H."/>
            <person name="Schaeffer S.W."/>
            <person name="Schatz M.C."/>
            <person name="Schlenke T."/>
            <person name="Schwartz R."/>
            <person name="Segarra C."/>
            <person name="Singh R.S."/>
            <person name="Sirot L."/>
            <person name="Sirota M."/>
            <person name="Sisneros N.B."/>
            <person name="Smith C.D."/>
            <person name="Smith T.F."/>
            <person name="Spieth J."/>
            <person name="Stage D.E."/>
            <person name="Stark A."/>
            <person name="Stephan W."/>
            <person name="Strausberg R.L."/>
            <person name="Strempel S."/>
            <person name="Sturgill D."/>
            <person name="Sutton G."/>
            <person name="Sutton G.G."/>
            <person name="Tao W."/>
            <person name="Teichmann S."/>
            <person name="Tobari Y.N."/>
            <person name="Tomimura Y."/>
            <person name="Tsolas J.M."/>
            <person name="Valente V.L."/>
            <person name="Venter E."/>
            <person name="Venter J.C."/>
            <person name="Vicario S."/>
            <person name="Vieira F.G."/>
            <person name="Vilella A.J."/>
            <person name="Villasante A."/>
            <person name="Walenz B."/>
            <person name="Wang J."/>
            <person name="Wasserman M."/>
            <person name="Watts T."/>
            <person name="Wilson D."/>
            <person name="Wilson R.K."/>
            <person name="Wing R.A."/>
            <person name="Wolfner M.F."/>
            <person name="Wong A."/>
            <person name="Wong G.K."/>
            <person name="Wu C.I."/>
            <person name="Wu G."/>
            <person name="Yamamoto D."/>
            <person name="Yang H.P."/>
            <person name="Yang S.P."/>
            <person name="Yorke J.A."/>
            <person name="Yoshida K."/>
            <person name="Zdobnov E."/>
            <person name="Zhang P."/>
            <person name="Zhang Y."/>
            <person name="Zimin A.V."/>
            <person name="Baldwin J."/>
            <person name="Abdouelleil A."/>
            <person name="Abdulkadir J."/>
            <person name="Abebe A."/>
            <person name="Abera B."/>
            <person name="Abreu J."/>
            <person name="Acer S.C."/>
            <person name="Aftuck L."/>
            <person name="Alexander A."/>
            <person name="An P."/>
            <person name="Anderson E."/>
            <person name="Anderson S."/>
            <person name="Arachi H."/>
            <person name="Azer M."/>
            <person name="Bachantsang P."/>
            <person name="Barry A."/>
            <person name="Bayul T."/>
            <person name="Berlin A."/>
            <person name="Bessette D."/>
            <person name="Bloom T."/>
            <person name="Blye J."/>
            <person name="Boguslavskiy L."/>
            <person name="Bonnet C."/>
            <person name="Boukhgalter B."/>
            <person name="Bourzgui I."/>
            <person name="Brown A."/>
            <person name="Cahill P."/>
            <person name="Channer S."/>
            <person name="Cheshatsang Y."/>
            <person name="Chuda L."/>
            <person name="Citroen M."/>
            <person name="Collymore A."/>
            <person name="Cooke P."/>
            <person name="Costello M."/>
            <person name="D'Aco K."/>
            <person name="Daza R."/>
            <person name="De Haan G."/>
            <person name="DeGray S."/>
            <person name="DeMaso C."/>
            <person name="Dhargay N."/>
            <person name="Dooley K."/>
            <person name="Dooley E."/>
            <person name="Doricent M."/>
            <person name="Dorje P."/>
            <person name="Dorjee K."/>
            <person name="Dupes A."/>
            <person name="Elong R."/>
            <person name="Falk J."/>
            <person name="Farina A."/>
            <person name="Faro S."/>
            <person name="Ferguson D."/>
            <person name="Fisher S."/>
            <person name="Foley C.D."/>
            <person name="Franke A."/>
            <person name="Friedrich D."/>
            <person name="Gadbois L."/>
            <person name="Gearin G."/>
            <person name="Gearin C.R."/>
            <person name="Giannoukos G."/>
            <person name="Goode T."/>
            <person name="Graham J."/>
            <person name="Grandbois E."/>
            <person name="Grewal S."/>
            <person name="Gyaltsen K."/>
            <person name="Hafez N."/>
            <person name="Hagos B."/>
            <person name="Hall J."/>
            <person name="Henson C."/>
            <person name="Hollinger A."/>
            <person name="Honan T."/>
            <person name="Huard M.D."/>
            <person name="Hughes L."/>
            <person name="Hurhula B."/>
            <person name="Husby M.E."/>
            <person name="Kamat A."/>
            <person name="Kanga B."/>
            <person name="Kashin S."/>
            <person name="Khazanovich D."/>
            <person name="Kisner P."/>
            <person name="Lance K."/>
            <person name="Lara M."/>
            <person name="Lee W."/>
            <person name="Lennon N."/>
            <person name="Letendre F."/>
            <person name="LeVine R."/>
            <person name="Lipovsky A."/>
            <person name="Liu X."/>
            <person name="Liu J."/>
            <person name="Liu S."/>
            <person name="Lokyitsang T."/>
            <person name="Lokyitsang Y."/>
            <person name="Lubonja R."/>
            <person name="Lui A."/>
            <person name="MacDonald P."/>
            <person name="Magnisalis V."/>
            <person name="Maru K."/>
            <person name="Matthews C."/>
            <person name="McCusker W."/>
            <person name="McDonough S."/>
            <person name="Mehta T."/>
            <person name="Meldrim J."/>
            <person name="Meneus L."/>
            <person name="Mihai O."/>
            <person name="Mihalev A."/>
            <person name="Mihova T."/>
            <person name="Mittelman R."/>
            <person name="Mlenga V."/>
            <person name="Montmayeur A."/>
            <person name="Mulrain L."/>
            <person name="Navidi A."/>
            <person name="Naylor J."/>
            <person name="Negash T."/>
            <person name="Nguyen T."/>
            <person name="Nguyen N."/>
            <person name="Nicol R."/>
            <person name="Norbu C."/>
            <person name="Norbu N."/>
            <person name="Novod N."/>
            <person name="O'Neill B."/>
            <person name="Osman S."/>
            <person name="Markiewicz E."/>
            <person name="Oyono O.L."/>
            <person name="Patti C."/>
            <person name="Phunkhang P."/>
            <person name="Pierre F."/>
            <person name="Priest M."/>
            <person name="Raghuraman S."/>
            <person name="Rege F."/>
            <person name="Reyes R."/>
            <person name="Rise C."/>
            <person name="Rogov P."/>
            <person name="Ross K."/>
            <person name="Ryan E."/>
            <person name="Settipalli S."/>
            <person name="Shea T."/>
            <person name="Sherpa N."/>
            <person name="Shi L."/>
            <person name="Shih D."/>
            <person name="Sparrow T."/>
            <person name="Spaulding J."/>
            <person name="Stalker J."/>
            <person name="Stange-Thomann N."/>
            <person name="Stavropoulos S."/>
            <person name="Stone C."/>
            <person name="Strader C."/>
            <person name="Tesfaye S."/>
            <person name="Thomson T."/>
            <person name="Thoulutsang Y."/>
            <person name="Thoulutsang D."/>
            <person name="Topham K."/>
            <person name="Topping I."/>
            <person name="Tsamla T."/>
            <person name="Vassiliev H."/>
            <person name="Vo A."/>
            <person name="Wangchuk T."/>
            <person name="Wangdi T."/>
            <person name="Weiand M."/>
            <person name="Wilkinson J."/>
            <person name="Wilson A."/>
            <person name="Yadav S."/>
            <person name="Young G."/>
            <person name="Yu Q."/>
            <person name="Zembek L."/>
            <person name="Zhong D."/>
            <person name="Zimmer A."/>
            <person name="Zwirko Z."/>
            <person name="Jaffe D.B."/>
            <person name="Alvarez P."/>
            <person name="Brockman W."/>
            <person name="Butler J."/>
            <person name="Chin C."/>
            <person name="Gnerre S."/>
            <person name="Grabherr M."/>
            <person name="Kleber M."/>
            <person name="Mauceli E."/>
            <person name="MacCallum I."/>
        </authorList>
    </citation>
    <scope>NUCLEOTIDE SEQUENCE [LARGE SCALE GENOMIC DNA]</scope>
    <source>
        <strain evidence="5">Tucson 15010-1051.87</strain>
    </source>
</reference>
<protein>
    <recommendedName>
        <fullName evidence="3">Alpha-macroglobulin-like TED domain-containing protein</fullName>
    </recommendedName>
</protein>
<dbReference type="Proteomes" id="UP000008792">
    <property type="component" value="Unassembled WGS sequence"/>
</dbReference>
<evidence type="ECO:0000256" key="2">
    <source>
        <dbReference type="ARBA" id="ARBA00022966"/>
    </source>
</evidence>
<dbReference type="STRING" id="7244.B4LQU1"/>
<organism evidence="4 5">
    <name type="scientific">Drosophila virilis</name>
    <name type="common">Fruit fly</name>
    <dbReference type="NCBI Taxonomy" id="7244"/>
    <lineage>
        <taxon>Eukaryota</taxon>
        <taxon>Metazoa</taxon>
        <taxon>Ecdysozoa</taxon>
        <taxon>Arthropoda</taxon>
        <taxon>Hexapoda</taxon>
        <taxon>Insecta</taxon>
        <taxon>Pterygota</taxon>
        <taxon>Neoptera</taxon>
        <taxon>Endopterygota</taxon>
        <taxon>Diptera</taxon>
        <taxon>Brachycera</taxon>
        <taxon>Muscomorpha</taxon>
        <taxon>Ephydroidea</taxon>
        <taxon>Drosophilidae</taxon>
        <taxon>Drosophila</taxon>
    </lineage>
</organism>
<keyword evidence="5" id="KW-1185">Reference proteome</keyword>